<sequence>MKTTLTAIALVLSAAAVSAQGNSDRTPPPFQGGGGGDARATAAAGASASAGAVASVRTEQNQGQLQGQLQGQGQRQSMSGNNSGANVSIRDRKQAPAVAAPGFSSGHPCGIAPASIGISFIGGAISGGGQVSDDACLLAQMGYTDAAMAMIASRNPDAFSALERTGHVARTSAPAVSSMSQPRPQARTVAYTSCTTRDDGALKVGVKRGASDAVKSRAVEQCRAALR</sequence>
<proteinExistence type="predicted"/>
<dbReference type="Proteomes" id="UP000315400">
    <property type="component" value="Unassembled WGS sequence"/>
</dbReference>
<comment type="caution">
    <text evidence="3">The sequence shown here is derived from an EMBL/GenBank/DDBJ whole genome shotgun (WGS) entry which is preliminary data.</text>
</comment>
<feature type="compositionally biased region" description="Low complexity" evidence="1">
    <location>
        <begin position="38"/>
        <end position="84"/>
    </location>
</feature>
<feature type="chain" id="PRO_5021863597" description="DUF4189 domain-containing protein" evidence="2">
    <location>
        <begin position="20"/>
        <end position="227"/>
    </location>
</feature>
<dbReference type="AlphaFoldDB" id="A0A540VRN5"/>
<gene>
    <name evidence="3" type="ORF">FKY71_08635</name>
</gene>
<dbReference type="EMBL" id="VIFK01000062">
    <property type="protein sequence ID" value="TQE99427.1"/>
    <property type="molecule type" value="Genomic_DNA"/>
</dbReference>
<evidence type="ECO:0000256" key="1">
    <source>
        <dbReference type="SAM" id="MobiDB-lite"/>
    </source>
</evidence>
<organism evidence="3 4">
    <name type="scientific">Spiribacter salinus</name>
    <dbReference type="NCBI Taxonomy" id="1335746"/>
    <lineage>
        <taxon>Bacteria</taxon>
        <taxon>Pseudomonadati</taxon>
        <taxon>Pseudomonadota</taxon>
        <taxon>Gammaproteobacteria</taxon>
        <taxon>Chromatiales</taxon>
        <taxon>Ectothiorhodospiraceae</taxon>
        <taxon>Spiribacter</taxon>
    </lineage>
</organism>
<evidence type="ECO:0008006" key="5">
    <source>
        <dbReference type="Google" id="ProtNLM"/>
    </source>
</evidence>
<accession>A0A540VRN5</accession>
<reference evidence="3 4" key="1">
    <citation type="submission" date="2019-06" db="EMBL/GenBank/DDBJ databases">
        <title>Metagenome assembled Genome of Spiribacter salinus SL48-SHIP from the microbial mat of Salt Lake 48 (Novosibirsk region, Russia).</title>
        <authorList>
            <person name="Shipova A."/>
            <person name="Rozanov A.S."/>
            <person name="Bryanskaya A.V."/>
            <person name="Peltek S.E."/>
        </authorList>
    </citation>
    <scope>NUCLEOTIDE SEQUENCE [LARGE SCALE GENOMIC DNA]</scope>
    <source>
        <strain evidence="3">SL48-SHIP-2</strain>
    </source>
</reference>
<feature type="signal peptide" evidence="2">
    <location>
        <begin position="1"/>
        <end position="19"/>
    </location>
</feature>
<evidence type="ECO:0000313" key="4">
    <source>
        <dbReference type="Proteomes" id="UP000315400"/>
    </source>
</evidence>
<name>A0A540VRN5_9GAMM</name>
<evidence type="ECO:0000313" key="3">
    <source>
        <dbReference type="EMBL" id="TQE99427.1"/>
    </source>
</evidence>
<feature type="region of interest" description="Disordered" evidence="1">
    <location>
        <begin position="17"/>
        <end position="89"/>
    </location>
</feature>
<keyword evidence="2" id="KW-0732">Signal</keyword>
<evidence type="ECO:0000256" key="2">
    <source>
        <dbReference type="SAM" id="SignalP"/>
    </source>
</evidence>
<protein>
    <recommendedName>
        <fullName evidence="5">DUF4189 domain-containing protein</fullName>
    </recommendedName>
</protein>